<protein>
    <submittedName>
        <fullName evidence="1">Uncharacterized protein</fullName>
    </submittedName>
</protein>
<reference evidence="1 2" key="1">
    <citation type="submission" date="2016-06" db="EMBL/GenBank/DDBJ databases">
        <authorList>
            <person name="Kjaerup R.B."/>
            <person name="Dalgaard T.S."/>
            <person name="Juul-Madsen H.R."/>
        </authorList>
    </citation>
    <scope>NUCLEOTIDE SEQUENCE [LARGE SCALE GENOMIC DNA]</scope>
    <source>
        <strain evidence="1 2">E152</strain>
    </source>
</reference>
<evidence type="ECO:0000313" key="1">
    <source>
        <dbReference type="EMBL" id="OBH74543.1"/>
    </source>
</evidence>
<dbReference type="AlphaFoldDB" id="A0A1A2TDQ2"/>
<comment type="caution">
    <text evidence="1">The sequence shown here is derived from an EMBL/GenBank/DDBJ whole genome shotgun (WGS) entry which is preliminary data.</text>
</comment>
<dbReference type="EMBL" id="LZJU01000098">
    <property type="protein sequence ID" value="OBH74543.1"/>
    <property type="molecule type" value="Genomic_DNA"/>
</dbReference>
<proteinExistence type="predicted"/>
<gene>
    <name evidence="1" type="ORF">A5683_23505</name>
</gene>
<dbReference type="RefSeq" id="WP_067910187.1">
    <property type="nucleotide sequence ID" value="NZ_LZJQ01000138.1"/>
</dbReference>
<sequence>MSTRHGLPGLGLLTAPLRVAALGTEIAAGTALFGGQVAATMGRSLVRATPDVPALTRAAAGAVLEAVGGPPARRVSGNGPRHWIEVRGLDRDQGSVIAADVLAAVRAMPGVRQAYLNLALARVVATVADDGPSAAELCRVVAGAERGAARAPRQHSPSLPGDDALLMGRMIAATAASVGLGLSLTGSLMRLPRLPDLVAVPPTVADHLPRLRREVERRLGSEGADLLFGVVNATAAALTLSPTAAAAPMPATPMRLA</sequence>
<accession>A0A1A2TDQ2</accession>
<evidence type="ECO:0000313" key="2">
    <source>
        <dbReference type="Proteomes" id="UP000092389"/>
    </source>
</evidence>
<name>A0A1A2TDQ2_MYCNT</name>
<dbReference type="Proteomes" id="UP000092389">
    <property type="component" value="Unassembled WGS sequence"/>
</dbReference>
<organism evidence="1 2">
    <name type="scientific">Mycobacterium mantenii</name>
    <dbReference type="NCBI Taxonomy" id="560555"/>
    <lineage>
        <taxon>Bacteria</taxon>
        <taxon>Bacillati</taxon>
        <taxon>Actinomycetota</taxon>
        <taxon>Actinomycetes</taxon>
        <taxon>Mycobacteriales</taxon>
        <taxon>Mycobacteriaceae</taxon>
        <taxon>Mycobacterium</taxon>
        <taxon>Mycobacterium avium complex (MAC)</taxon>
    </lineage>
</organism>